<dbReference type="RefSeq" id="WP_158538741.1">
    <property type="nucleotide sequence ID" value="NZ_QLLL01000016.1"/>
</dbReference>
<evidence type="ECO:0000313" key="4">
    <source>
        <dbReference type="EMBL" id="RAI97476.1"/>
    </source>
</evidence>
<evidence type="ECO:0000256" key="1">
    <source>
        <dbReference type="ARBA" id="ARBA00022729"/>
    </source>
</evidence>
<evidence type="ECO:0000259" key="3">
    <source>
        <dbReference type="Pfam" id="PF13205"/>
    </source>
</evidence>
<dbReference type="InterPro" id="IPR032812">
    <property type="entry name" value="SbsA_Ig"/>
</dbReference>
<reference evidence="4 5" key="1">
    <citation type="submission" date="2018-06" db="EMBL/GenBank/DDBJ databases">
        <title>Genomic Encyclopedia of Archaeal and Bacterial Type Strains, Phase II (KMG-II): from individual species to whole genera.</title>
        <authorList>
            <person name="Goeker M."/>
        </authorList>
    </citation>
    <scope>NUCLEOTIDE SEQUENCE [LARGE SCALE GENOMIC DNA]</scope>
    <source>
        <strain evidence="4 5">DSM 23857</strain>
    </source>
</reference>
<protein>
    <submittedName>
        <fullName evidence="4">Ig-like domain-containing protein</fullName>
    </submittedName>
</protein>
<feature type="domain" description="SbsA Ig-like" evidence="3">
    <location>
        <begin position="35"/>
        <end position="134"/>
    </location>
</feature>
<dbReference type="GO" id="GO:0030246">
    <property type="term" value="F:carbohydrate binding"/>
    <property type="evidence" value="ECO:0007669"/>
    <property type="project" value="InterPro"/>
</dbReference>
<gene>
    <name evidence="4" type="ORF">LX64_05147</name>
</gene>
<dbReference type="SUPFAM" id="SSF49452">
    <property type="entry name" value="Starch-binding domain-like"/>
    <property type="match status" value="1"/>
</dbReference>
<keyword evidence="5" id="KW-1185">Reference proteome</keyword>
<comment type="caution">
    <text evidence="4">The sequence shown here is derived from an EMBL/GenBank/DDBJ whole genome shotgun (WGS) entry which is preliminary data.</text>
</comment>
<sequence length="486" mass="55335">MNRLYGFLAVAVLLFTAITFTNCANIVPPAGGAKDTIPPRLVYVNPEDSTLNFKSRKITFVFNEYVELDNVIEKLIVSPTLQRTPTITAKLRTVTVQIKDTLKPNTTYTFNFDDAVKDVNERNPVQDFQYVFSTGDYLDSLQIHGKLTMAETGTVDSNVAVMLYTSMADSVVAKEKPQYFAKTKRDGSFHFKNLAPGRYKIFALKEEDKDLQYTNPAELIAYRDLPITLQDANVENINLLMFKALDTTKPFVPIPEEPDEETEKKEREKRKKIKLVAAPQLNNNQQDLNDSLRITFNVPIRTISTIDSSRIKLQEDTLFTPVNFNYVMDSLNTKMSIIYNWKEGKPYRLILPAGFATDTLGNITKTDTVSFSAKEKADYSEFIGTLKKSEETQKMLAADTSLRLIMQLVNNKVVKYAGDVTNGTWKQSLIIPGEYEIRILIDENHNGIWDTGSYFIEPKRQPERVIAFPKTVNMKANWLMPETLEF</sequence>
<feature type="signal peptide" evidence="2">
    <location>
        <begin position="1"/>
        <end position="24"/>
    </location>
</feature>
<dbReference type="InterPro" id="IPR013784">
    <property type="entry name" value="Carb-bd-like_fold"/>
</dbReference>
<evidence type="ECO:0000256" key="2">
    <source>
        <dbReference type="SAM" id="SignalP"/>
    </source>
</evidence>
<keyword evidence="1 2" id="KW-0732">Signal</keyword>
<feature type="domain" description="SbsA Ig-like" evidence="3">
    <location>
        <begin position="278"/>
        <end position="372"/>
    </location>
</feature>
<feature type="chain" id="PRO_5016289380" evidence="2">
    <location>
        <begin position="25"/>
        <end position="486"/>
    </location>
</feature>
<proteinExistence type="predicted"/>
<organism evidence="4 5">
    <name type="scientific">Chitinophaga skermanii</name>
    <dbReference type="NCBI Taxonomy" id="331697"/>
    <lineage>
        <taxon>Bacteria</taxon>
        <taxon>Pseudomonadati</taxon>
        <taxon>Bacteroidota</taxon>
        <taxon>Chitinophagia</taxon>
        <taxon>Chitinophagales</taxon>
        <taxon>Chitinophagaceae</taxon>
        <taxon>Chitinophaga</taxon>
    </lineage>
</organism>
<dbReference type="EMBL" id="QLLL01000016">
    <property type="protein sequence ID" value="RAI97476.1"/>
    <property type="molecule type" value="Genomic_DNA"/>
</dbReference>
<accession>A0A327Q6J7</accession>
<dbReference type="AlphaFoldDB" id="A0A327Q6J7"/>
<evidence type="ECO:0000313" key="5">
    <source>
        <dbReference type="Proteomes" id="UP000249547"/>
    </source>
</evidence>
<dbReference type="OrthoDB" id="9809989at2"/>
<dbReference type="Pfam" id="PF13205">
    <property type="entry name" value="Big_5"/>
    <property type="match status" value="2"/>
</dbReference>
<name>A0A327Q6J7_9BACT</name>
<dbReference type="Proteomes" id="UP000249547">
    <property type="component" value="Unassembled WGS sequence"/>
</dbReference>